<organism evidence="2 3">
    <name type="scientific">Paucibacter sediminis</name>
    <dbReference type="NCBI Taxonomy" id="3019553"/>
    <lineage>
        <taxon>Bacteria</taxon>
        <taxon>Pseudomonadati</taxon>
        <taxon>Pseudomonadota</taxon>
        <taxon>Betaproteobacteria</taxon>
        <taxon>Burkholderiales</taxon>
        <taxon>Sphaerotilaceae</taxon>
        <taxon>Roseateles</taxon>
    </lineage>
</organism>
<evidence type="ECO:0000256" key="1">
    <source>
        <dbReference type="SAM" id="SignalP"/>
    </source>
</evidence>
<dbReference type="KEGG" id="pais:PFX98_05345"/>
<dbReference type="EMBL" id="CP116346">
    <property type="protein sequence ID" value="WIT13031.1"/>
    <property type="molecule type" value="Genomic_DNA"/>
</dbReference>
<dbReference type="RefSeq" id="WP_285234134.1">
    <property type="nucleotide sequence ID" value="NZ_CP116346.1"/>
</dbReference>
<keyword evidence="1" id="KW-0732">Signal</keyword>
<dbReference type="Gene3D" id="3.30.70.1060">
    <property type="entry name" value="Dimeric alpha+beta barrel"/>
    <property type="match status" value="1"/>
</dbReference>
<dbReference type="AlphaFoldDB" id="A0AA95NN71"/>
<evidence type="ECO:0000313" key="2">
    <source>
        <dbReference type="EMBL" id="WIT13031.1"/>
    </source>
</evidence>
<protein>
    <recommendedName>
        <fullName evidence="4">YCII-related domain-containing protein</fullName>
    </recommendedName>
</protein>
<dbReference type="SUPFAM" id="SSF54909">
    <property type="entry name" value="Dimeric alpha+beta barrel"/>
    <property type="match status" value="1"/>
</dbReference>
<proteinExistence type="predicted"/>
<reference evidence="2" key="1">
    <citation type="submission" date="2023-01" db="EMBL/GenBank/DDBJ databases">
        <title>Whole genome sequence of Paucibacter sp. S2-9 isolated from pond sediment.</title>
        <authorList>
            <person name="Jung J.Y."/>
        </authorList>
    </citation>
    <scope>NUCLEOTIDE SEQUENCE</scope>
    <source>
        <strain evidence="2">S2-9</strain>
    </source>
</reference>
<feature type="signal peptide" evidence="1">
    <location>
        <begin position="1"/>
        <end position="20"/>
    </location>
</feature>
<evidence type="ECO:0000313" key="3">
    <source>
        <dbReference type="Proteomes" id="UP001177769"/>
    </source>
</evidence>
<evidence type="ECO:0008006" key="4">
    <source>
        <dbReference type="Google" id="ProtNLM"/>
    </source>
</evidence>
<feature type="chain" id="PRO_5041704067" description="YCII-related domain-containing protein" evidence="1">
    <location>
        <begin position="21"/>
        <end position="220"/>
    </location>
</feature>
<gene>
    <name evidence="2" type="ORF">PFX98_05345</name>
</gene>
<accession>A0AA95NN71</accession>
<keyword evidence="3" id="KW-1185">Reference proteome</keyword>
<sequence>MQRRSLLLAPAFLSWPAAQAQATRQDWFIFFETGKPTPPDKAAVEAMQRGHIENFKRLFAEGKLFAAGPLRDPARVKRGIVVVKATSLDELLSYFQPDEYVREGYMTVNAQPVTINRALHHEGIDPNGIEEVRIVLLGRGAAAPAQGEAEARRAHLQGLLDGGRIGAWYSPQQGPVGEILFARSTDSAALEAALAGYPGVAEQRVSLAVWGQWLGKGVLR</sequence>
<dbReference type="InterPro" id="IPR011008">
    <property type="entry name" value="Dimeric_a/b-barrel"/>
</dbReference>
<name>A0AA95NN71_9BURK</name>
<dbReference type="Proteomes" id="UP001177769">
    <property type="component" value="Chromosome"/>
</dbReference>